<evidence type="ECO:0000256" key="1">
    <source>
        <dbReference type="ARBA" id="ARBA00004418"/>
    </source>
</evidence>
<dbReference type="Pfam" id="PF10411">
    <property type="entry name" value="DsbC_N"/>
    <property type="match status" value="1"/>
</dbReference>
<dbReference type="Gene3D" id="3.10.450.70">
    <property type="entry name" value="Disulphide bond isomerase, DsbC/G, N-terminal"/>
    <property type="match status" value="1"/>
</dbReference>
<dbReference type="PROSITE" id="PS51257">
    <property type="entry name" value="PROKAR_LIPOPROTEIN"/>
    <property type="match status" value="1"/>
</dbReference>
<evidence type="ECO:0000313" key="11">
    <source>
        <dbReference type="Proteomes" id="UP000604481"/>
    </source>
</evidence>
<dbReference type="EMBL" id="JADFUA010000007">
    <property type="protein sequence ID" value="MBE9610075.1"/>
    <property type="molecule type" value="Genomic_DNA"/>
</dbReference>
<name>A0A8J7FIS6_9NEIS</name>
<comment type="similarity">
    <text evidence="2 7">Belongs to the thioredoxin family. DsbC subfamily.</text>
</comment>
<gene>
    <name evidence="10" type="ORF">INR99_12060</name>
</gene>
<evidence type="ECO:0000256" key="6">
    <source>
        <dbReference type="ARBA" id="ARBA00023284"/>
    </source>
</evidence>
<protein>
    <recommendedName>
        <fullName evidence="7">Thiol:disulfide interchange protein</fullName>
    </recommendedName>
</protein>
<evidence type="ECO:0000259" key="9">
    <source>
        <dbReference type="Pfam" id="PF13098"/>
    </source>
</evidence>
<dbReference type="InterPro" id="IPR009094">
    <property type="entry name" value="DiS-bond_isomerase_DsbC/G_N_sf"/>
</dbReference>
<evidence type="ECO:0000256" key="7">
    <source>
        <dbReference type="RuleBase" id="RU364038"/>
    </source>
</evidence>
<comment type="function">
    <text evidence="7">Required for disulfide bond formation in some periplasmic proteins. Acts by transferring its disulfide bond to other proteins and is reduced in the process.</text>
</comment>
<evidence type="ECO:0000256" key="3">
    <source>
        <dbReference type="ARBA" id="ARBA00022729"/>
    </source>
</evidence>
<dbReference type="InterPro" id="IPR051470">
    <property type="entry name" value="Thiol:disulfide_interchange"/>
</dbReference>
<keyword evidence="6 7" id="KW-0676">Redox-active center</keyword>
<evidence type="ECO:0000313" key="10">
    <source>
        <dbReference type="EMBL" id="MBE9610075.1"/>
    </source>
</evidence>
<dbReference type="Proteomes" id="UP000604481">
    <property type="component" value="Unassembled WGS sequence"/>
</dbReference>
<evidence type="ECO:0000256" key="4">
    <source>
        <dbReference type="ARBA" id="ARBA00022764"/>
    </source>
</evidence>
<feature type="chain" id="PRO_5035340668" description="Thiol:disulfide interchange protein" evidence="7">
    <location>
        <begin position="25"/>
        <end position="253"/>
    </location>
</feature>
<dbReference type="Pfam" id="PF13098">
    <property type="entry name" value="Thioredoxin_2"/>
    <property type="match status" value="1"/>
</dbReference>
<dbReference type="InterPro" id="IPR036249">
    <property type="entry name" value="Thioredoxin-like_sf"/>
</dbReference>
<dbReference type="InterPro" id="IPR033954">
    <property type="entry name" value="DiS-bond_Isoase_DsbC/G"/>
</dbReference>
<dbReference type="AlphaFoldDB" id="A0A8J7FIS6"/>
<keyword evidence="3 7" id="KW-0732">Signal</keyword>
<evidence type="ECO:0000259" key="8">
    <source>
        <dbReference type="Pfam" id="PF10411"/>
    </source>
</evidence>
<dbReference type="InterPro" id="IPR012336">
    <property type="entry name" value="Thioredoxin-like_fold"/>
</dbReference>
<proteinExistence type="inferred from homology"/>
<accession>A0A8J7FIS6</accession>
<evidence type="ECO:0000256" key="2">
    <source>
        <dbReference type="ARBA" id="ARBA00009813"/>
    </source>
</evidence>
<reference evidence="10 11" key="1">
    <citation type="submission" date="2020-10" db="EMBL/GenBank/DDBJ databases">
        <title>The genome sequence of Chitinilyticum litopenaei 4Y14.</title>
        <authorList>
            <person name="Liu Y."/>
        </authorList>
    </citation>
    <scope>NUCLEOTIDE SEQUENCE [LARGE SCALE GENOMIC DNA]</scope>
    <source>
        <strain evidence="10 11">4Y14</strain>
    </source>
</reference>
<organism evidence="10 11">
    <name type="scientific">Chitinilyticum piscinae</name>
    <dbReference type="NCBI Taxonomy" id="2866724"/>
    <lineage>
        <taxon>Bacteria</taxon>
        <taxon>Pseudomonadati</taxon>
        <taxon>Pseudomonadota</taxon>
        <taxon>Betaproteobacteria</taxon>
        <taxon>Neisseriales</taxon>
        <taxon>Chitinibacteraceae</taxon>
        <taxon>Chitinilyticum</taxon>
    </lineage>
</organism>
<dbReference type="SUPFAM" id="SSF52833">
    <property type="entry name" value="Thioredoxin-like"/>
    <property type="match status" value="1"/>
</dbReference>
<dbReference type="PANTHER" id="PTHR35272:SF3">
    <property type="entry name" value="THIOL:DISULFIDE INTERCHANGE PROTEIN DSBC"/>
    <property type="match status" value="1"/>
</dbReference>
<evidence type="ECO:0000256" key="5">
    <source>
        <dbReference type="ARBA" id="ARBA00023157"/>
    </source>
</evidence>
<dbReference type="CDD" id="cd03020">
    <property type="entry name" value="DsbA_DsbC_DsbG"/>
    <property type="match status" value="1"/>
</dbReference>
<keyword evidence="11" id="KW-1185">Reference proteome</keyword>
<comment type="subcellular location">
    <subcellularLocation>
        <location evidence="1 7">Periplasm</location>
    </subcellularLocation>
</comment>
<dbReference type="RefSeq" id="WP_194116604.1">
    <property type="nucleotide sequence ID" value="NZ_JADFUA010000007.1"/>
</dbReference>
<keyword evidence="5" id="KW-1015">Disulfide bond</keyword>
<dbReference type="InterPro" id="IPR018950">
    <property type="entry name" value="DiS-bond_isomerase_DsbC/G_N"/>
</dbReference>
<dbReference type="GO" id="GO:0042597">
    <property type="term" value="C:periplasmic space"/>
    <property type="evidence" value="ECO:0007669"/>
    <property type="project" value="UniProtKB-SubCell"/>
</dbReference>
<feature type="domain" description="Thioredoxin-like fold" evidence="9">
    <location>
        <begin position="118"/>
        <end position="241"/>
    </location>
</feature>
<comment type="caution">
    <text evidence="10">The sequence shown here is derived from an EMBL/GenBank/DDBJ whole genome shotgun (WGS) entry which is preliminary data.</text>
</comment>
<sequence>MLQHRRIALGLLLAGTLISTGCSAAADSGAPPADLKAKLSKHINREITSISKTPIKGLYEVVIDKREIIYSDAKGEYIVQGDLVDLAKRISLTKEREAELSVTDFSKIPLADGIKEIRGDGSRKLVVFSDPDCPFCKKLEQQSLASIDNVTIYTFLFPLSIHPDAERKSRLIWCADDQATAWKGFMFQNQLPDNKGECPNPVAKNLKLGESLGINGTPALIFENGRIVAGAVPGDVIDRLLNEAKAEAASKKK</sequence>
<dbReference type="PANTHER" id="PTHR35272">
    <property type="entry name" value="THIOL:DISULFIDE INTERCHANGE PROTEIN DSBC-RELATED"/>
    <property type="match status" value="1"/>
</dbReference>
<dbReference type="Gene3D" id="3.40.30.10">
    <property type="entry name" value="Glutaredoxin"/>
    <property type="match status" value="1"/>
</dbReference>
<feature type="signal peptide" evidence="7">
    <location>
        <begin position="1"/>
        <end position="24"/>
    </location>
</feature>
<dbReference type="SUPFAM" id="SSF54423">
    <property type="entry name" value="DsbC/DsbG N-terminal domain-like"/>
    <property type="match status" value="1"/>
</dbReference>
<feature type="domain" description="Disulphide bond isomerase DsbC/G N-terminal" evidence="8">
    <location>
        <begin position="28"/>
        <end position="93"/>
    </location>
</feature>
<keyword evidence="4 7" id="KW-0574">Periplasm</keyword>